<dbReference type="RefSeq" id="WP_226608973.1">
    <property type="nucleotide sequence ID" value="NZ_JAJAQI010000020.1"/>
</dbReference>
<gene>
    <name evidence="1" type="ORF">LHA35_14405</name>
</gene>
<accession>A0A9X1L8C4</accession>
<dbReference type="EMBL" id="JAJAQI010000020">
    <property type="protein sequence ID" value="MCB4822926.1"/>
    <property type="molecule type" value="Genomic_DNA"/>
</dbReference>
<reference evidence="1" key="1">
    <citation type="submission" date="2021-10" db="EMBL/GenBank/DDBJ databases">
        <title>Roseicella aerolatum sp. nov., isolated from aerosols of e-waste dismantling site.</title>
        <authorList>
            <person name="Qin T."/>
        </authorList>
    </citation>
    <scope>NUCLEOTIDE SEQUENCE</scope>
    <source>
        <strain evidence="1">GB24</strain>
    </source>
</reference>
<protein>
    <submittedName>
        <fullName evidence="1">Uncharacterized protein</fullName>
    </submittedName>
</protein>
<organism evidence="1 2">
    <name type="scientific">Roseicella aerolata</name>
    <dbReference type="NCBI Taxonomy" id="2883479"/>
    <lineage>
        <taxon>Bacteria</taxon>
        <taxon>Pseudomonadati</taxon>
        <taxon>Pseudomonadota</taxon>
        <taxon>Alphaproteobacteria</taxon>
        <taxon>Acetobacterales</taxon>
        <taxon>Roseomonadaceae</taxon>
        <taxon>Roseicella</taxon>
    </lineage>
</organism>
<dbReference type="AlphaFoldDB" id="A0A9X1L8C4"/>
<keyword evidence="2" id="KW-1185">Reference proteome</keyword>
<sequence length="187" mass="19847">MADASPAAEPQIPDMTNRPIRVNRAPVLTLWAAVVAERLGHPPGTALSLASAVAGTAARAKARRLGLAEEGDADPKARRLAQARRTVRLLGREIPVTESDGQLLAAEPDGRPAGPGAVQAYVARAFGERLPGVRAAMESLAARLPPEELNRTGFRLYEAFRPEVPEGVSGWGARAELHLDRIRDATG</sequence>
<proteinExistence type="predicted"/>
<name>A0A9X1L8C4_9PROT</name>
<comment type="caution">
    <text evidence="1">The sequence shown here is derived from an EMBL/GenBank/DDBJ whole genome shotgun (WGS) entry which is preliminary data.</text>
</comment>
<dbReference type="Proteomes" id="UP001139311">
    <property type="component" value="Unassembled WGS sequence"/>
</dbReference>
<evidence type="ECO:0000313" key="2">
    <source>
        <dbReference type="Proteomes" id="UP001139311"/>
    </source>
</evidence>
<evidence type="ECO:0000313" key="1">
    <source>
        <dbReference type="EMBL" id="MCB4822926.1"/>
    </source>
</evidence>